<evidence type="ECO:0000256" key="1">
    <source>
        <dbReference type="SAM" id="MobiDB-lite"/>
    </source>
</evidence>
<evidence type="ECO:0000313" key="3">
    <source>
        <dbReference type="Proteomes" id="UP001596435"/>
    </source>
</evidence>
<accession>A0ABW2G0K0</accession>
<feature type="region of interest" description="Disordered" evidence="1">
    <location>
        <begin position="107"/>
        <end position="129"/>
    </location>
</feature>
<protein>
    <submittedName>
        <fullName evidence="2">Uncharacterized protein</fullName>
    </submittedName>
</protein>
<reference evidence="3" key="1">
    <citation type="journal article" date="2019" name="Int. J. Syst. Evol. Microbiol.">
        <title>The Global Catalogue of Microorganisms (GCM) 10K type strain sequencing project: providing services to taxonomists for standard genome sequencing and annotation.</title>
        <authorList>
            <consortium name="The Broad Institute Genomics Platform"/>
            <consortium name="The Broad Institute Genome Sequencing Center for Infectious Disease"/>
            <person name="Wu L."/>
            <person name="Ma J."/>
        </authorList>
    </citation>
    <scope>NUCLEOTIDE SEQUENCE [LARGE SCALE GENOMIC DNA]</scope>
    <source>
        <strain evidence="3">CGMCC 1.12859</strain>
    </source>
</reference>
<dbReference type="EMBL" id="JBHTAJ010000040">
    <property type="protein sequence ID" value="MFC7182053.1"/>
    <property type="molecule type" value="Genomic_DNA"/>
</dbReference>
<sequence length="129" mass="13415">MRATTDPYACDGKSTGALTALAAAAGGLTVTNLGGDRTALQRDLLAASRTGTPFAAGWNLGAAQTRDEEELADVARLARAHGASALVLYAYDLAPAPRLDWLRRLPRAATGGDSSPHPSPPHRQTEPAR</sequence>
<evidence type="ECO:0000313" key="2">
    <source>
        <dbReference type="EMBL" id="MFC7182053.1"/>
    </source>
</evidence>
<name>A0ABW2G0K0_9ACTN</name>
<dbReference type="Proteomes" id="UP001596435">
    <property type="component" value="Unassembled WGS sequence"/>
</dbReference>
<organism evidence="2 3">
    <name type="scientific">Kitasatospora paranensis</name>
    <dbReference type="NCBI Taxonomy" id="258053"/>
    <lineage>
        <taxon>Bacteria</taxon>
        <taxon>Bacillati</taxon>
        <taxon>Actinomycetota</taxon>
        <taxon>Actinomycetes</taxon>
        <taxon>Kitasatosporales</taxon>
        <taxon>Streptomycetaceae</taxon>
        <taxon>Kitasatospora</taxon>
    </lineage>
</organism>
<comment type="caution">
    <text evidence="2">The sequence shown here is derived from an EMBL/GenBank/DDBJ whole genome shotgun (WGS) entry which is preliminary data.</text>
</comment>
<gene>
    <name evidence="2" type="ORF">ACFQMG_21105</name>
</gene>
<keyword evidence="3" id="KW-1185">Reference proteome</keyword>
<dbReference type="RefSeq" id="WP_345703736.1">
    <property type="nucleotide sequence ID" value="NZ_BAABKV010000001.1"/>
</dbReference>
<proteinExistence type="predicted"/>